<dbReference type="InterPro" id="IPR000055">
    <property type="entry name" value="Restrct_endonuc_typeI_TRD"/>
</dbReference>
<protein>
    <recommendedName>
        <fullName evidence="4">Type I restriction modification DNA specificity domain-containing protein</fullName>
    </recommendedName>
</protein>
<dbReference type="AlphaFoldDB" id="A0AA97FEM6"/>
<evidence type="ECO:0000313" key="5">
    <source>
        <dbReference type="EMBL" id="WOF16026.1"/>
    </source>
</evidence>
<evidence type="ECO:0000256" key="2">
    <source>
        <dbReference type="ARBA" id="ARBA00022747"/>
    </source>
</evidence>
<dbReference type="PANTHER" id="PTHR30408:SF12">
    <property type="entry name" value="TYPE I RESTRICTION ENZYME MJAVIII SPECIFICITY SUBUNIT"/>
    <property type="match status" value="1"/>
</dbReference>
<proteinExistence type="inferred from homology"/>
<organism evidence="5 6">
    <name type="scientific">Methanochimaera problematica</name>
    <dbReference type="NCBI Taxonomy" id="2609417"/>
    <lineage>
        <taxon>Archaea</taxon>
        <taxon>Methanobacteriati</taxon>
        <taxon>Methanobacteriota</taxon>
        <taxon>Stenosarchaea group</taxon>
        <taxon>Methanomicrobia</taxon>
        <taxon>Methanomicrobiales</taxon>
        <taxon>Methanomicrobiaceae</taxon>
        <taxon>Methanochimaera</taxon>
    </lineage>
</organism>
<dbReference type="Gene3D" id="3.90.220.20">
    <property type="entry name" value="DNA methylase specificity domains"/>
    <property type="match status" value="2"/>
</dbReference>
<dbReference type="InterPro" id="IPR044946">
    <property type="entry name" value="Restrct_endonuc_typeI_TRD_sf"/>
</dbReference>
<dbReference type="GO" id="GO:0003677">
    <property type="term" value="F:DNA binding"/>
    <property type="evidence" value="ECO:0007669"/>
    <property type="project" value="UniProtKB-KW"/>
</dbReference>
<dbReference type="REBASE" id="766963">
    <property type="entry name" value="S.MspC4ORF4550P"/>
</dbReference>
<dbReference type="InterPro" id="IPR052021">
    <property type="entry name" value="Type-I_RS_S_subunit"/>
</dbReference>
<evidence type="ECO:0000313" key="6">
    <source>
        <dbReference type="Proteomes" id="UP001301797"/>
    </source>
</evidence>
<evidence type="ECO:0000256" key="3">
    <source>
        <dbReference type="ARBA" id="ARBA00023125"/>
    </source>
</evidence>
<feature type="domain" description="Type I restriction modification DNA specificity" evidence="4">
    <location>
        <begin position="208"/>
        <end position="385"/>
    </location>
</feature>
<accession>A0AA97FEM6</accession>
<dbReference type="GeneID" id="85229423"/>
<dbReference type="RefSeq" id="WP_317137602.1">
    <property type="nucleotide sequence ID" value="NZ_CP043875.1"/>
</dbReference>
<dbReference type="Gene3D" id="1.10.287.1120">
    <property type="entry name" value="Bipartite methylase S protein"/>
    <property type="match status" value="1"/>
</dbReference>
<evidence type="ECO:0000259" key="4">
    <source>
        <dbReference type="Pfam" id="PF01420"/>
    </source>
</evidence>
<dbReference type="EMBL" id="CP043875">
    <property type="protein sequence ID" value="WOF16026.1"/>
    <property type="molecule type" value="Genomic_DNA"/>
</dbReference>
<dbReference type="SUPFAM" id="SSF116734">
    <property type="entry name" value="DNA methylase specificity domain"/>
    <property type="match status" value="2"/>
</dbReference>
<dbReference type="Pfam" id="PF01420">
    <property type="entry name" value="Methylase_S"/>
    <property type="match status" value="2"/>
</dbReference>
<comment type="similarity">
    <text evidence="1">Belongs to the type-I restriction system S methylase family.</text>
</comment>
<gene>
    <name evidence="5" type="ORF">F1737_04560</name>
</gene>
<dbReference type="PANTHER" id="PTHR30408">
    <property type="entry name" value="TYPE-1 RESTRICTION ENZYME ECOKI SPECIFICITY PROTEIN"/>
    <property type="match status" value="1"/>
</dbReference>
<keyword evidence="6" id="KW-1185">Reference proteome</keyword>
<dbReference type="GO" id="GO:0009307">
    <property type="term" value="P:DNA restriction-modification system"/>
    <property type="evidence" value="ECO:0007669"/>
    <property type="project" value="UniProtKB-KW"/>
</dbReference>
<feature type="domain" description="Type I restriction modification DNA specificity" evidence="4">
    <location>
        <begin position="8"/>
        <end position="165"/>
    </location>
</feature>
<evidence type="ECO:0000256" key="1">
    <source>
        <dbReference type="ARBA" id="ARBA00010923"/>
    </source>
</evidence>
<keyword evidence="3" id="KW-0238">DNA-binding</keyword>
<keyword evidence="2" id="KW-0680">Restriction system</keyword>
<dbReference type="CDD" id="cd17517">
    <property type="entry name" value="RMtype1_S_EcoKI_StySPI-TRD2-CR2_like"/>
    <property type="match status" value="1"/>
</dbReference>
<reference evidence="5 6" key="1">
    <citation type="submission" date="2019-09" db="EMBL/GenBank/DDBJ databases">
        <title>The complete genome of Methanoplanus sp. FWC-SCC4.</title>
        <authorList>
            <person name="Chen S.-C."/>
            <person name="Zhou Y.-Z."/>
            <person name="Lai M.-C."/>
        </authorList>
    </citation>
    <scope>NUCLEOTIDE SEQUENCE [LARGE SCALE GENOMIC DNA]</scope>
    <source>
        <strain evidence="5 6">FWC-SCC4</strain>
    </source>
</reference>
<dbReference type="Proteomes" id="UP001301797">
    <property type="component" value="Chromosome"/>
</dbReference>
<name>A0AA97FEM6_9EURY</name>
<dbReference type="KEGG" id="mefw:F1737_04560"/>
<sequence>MNELNCDNWTSVKLGDVAFDINDRVANPSESGYECFVGLDHLTSGDFTIRNWGSTEDVTSSMKLFKKGDILFGRRNTYLKRASMANFDGVCSGDAYVLRFNPELLVDGYLPLILNSSELWDYTNAHSAGGMSKRAKWRDLANFEFYLPSKEEQRRIADILWAAEDVIVKNEQFLAEAEHYKQLMMRELFHKGIGHTEFKEDKKVGVVPVEWEIKKLSEISSIKTGPFGAQLHQSDYVNSGTPIITVEHLGKYGITNNNLPFVSDEDKNRLFQYILKEGDIVFSRVGSVDRNCLVSKREEGWLFSGRLLRVRPNQDKITPRFLTNYFKHEDFKGYMKKVAVGGIMASINTALLSNVHIPVPSVNEQKQIAAILTQIDETIAAARETIESTKALKMKLINELLSPHLE</sequence>